<gene>
    <name evidence="1" type="ORF">FRX31_010973</name>
</gene>
<organism evidence="1 2">
    <name type="scientific">Thalictrum thalictroides</name>
    <name type="common">Rue-anemone</name>
    <name type="synonym">Anemone thalictroides</name>
    <dbReference type="NCBI Taxonomy" id="46969"/>
    <lineage>
        <taxon>Eukaryota</taxon>
        <taxon>Viridiplantae</taxon>
        <taxon>Streptophyta</taxon>
        <taxon>Embryophyta</taxon>
        <taxon>Tracheophyta</taxon>
        <taxon>Spermatophyta</taxon>
        <taxon>Magnoliopsida</taxon>
        <taxon>Ranunculales</taxon>
        <taxon>Ranunculaceae</taxon>
        <taxon>Thalictroideae</taxon>
        <taxon>Thalictrum</taxon>
    </lineage>
</organism>
<dbReference type="Proteomes" id="UP000554482">
    <property type="component" value="Unassembled WGS sequence"/>
</dbReference>
<comment type="caution">
    <text evidence="1">The sequence shown here is derived from an EMBL/GenBank/DDBJ whole genome shotgun (WGS) entry which is preliminary data.</text>
</comment>
<keyword evidence="2" id="KW-1185">Reference proteome</keyword>
<reference evidence="1 2" key="1">
    <citation type="submission" date="2020-06" db="EMBL/GenBank/DDBJ databases">
        <title>Transcriptomic and genomic resources for Thalictrum thalictroides and T. hernandezii: Facilitating candidate gene discovery in an emerging model plant lineage.</title>
        <authorList>
            <person name="Arias T."/>
            <person name="Riano-Pachon D.M."/>
            <person name="Di Stilio V.S."/>
        </authorList>
    </citation>
    <scope>NUCLEOTIDE SEQUENCE [LARGE SCALE GENOMIC DNA]</scope>
    <source>
        <strain evidence="2">cv. WT478/WT964</strain>
        <tissue evidence="1">Leaves</tissue>
    </source>
</reference>
<proteinExistence type="predicted"/>
<name>A0A7J6WS67_THATH</name>
<accession>A0A7J6WS67</accession>
<protein>
    <submittedName>
        <fullName evidence="1">Uncharacterized protein</fullName>
    </submittedName>
</protein>
<evidence type="ECO:0000313" key="2">
    <source>
        <dbReference type="Proteomes" id="UP000554482"/>
    </source>
</evidence>
<sequence length="73" mass="8565">MWCDFSYNGHAWINDLEVYNSGDANGGHNPQLSIRSDGVYHWKSPSFWEQLIGTEGQWLLLRKADKDFFDWIT</sequence>
<dbReference type="AlphaFoldDB" id="A0A7J6WS67"/>
<evidence type="ECO:0000313" key="1">
    <source>
        <dbReference type="EMBL" id="KAF5199440.1"/>
    </source>
</evidence>
<dbReference type="EMBL" id="JABWDY010011953">
    <property type="protein sequence ID" value="KAF5199440.1"/>
    <property type="molecule type" value="Genomic_DNA"/>
</dbReference>